<reference evidence="2 3" key="1">
    <citation type="journal article" date="2014" name="BMC Genomics">
        <title>Comparative genomics of the major fungal agents of human and animal Sporotrichosis: Sporothrix schenckii and Sporothrix brasiliensis.</title>
        <authorList>
            <person name="Teixeira M.M."/>
            <person name="de Almeida L.G."/>
            <person name="Kubitschek-Barreira P."/>
            <person name="Alves F.L."/>
            <person name="Kioshima E.S."/>
            <person name="Abadio A.K."/>
            <person name="Fernandes L."/>
            <person name="Derengowski L.S."/>
            <person name="Ferreira K.S."/>
            <person name="Souza R.C."/>
            <person name="Ruiz J.C."/>
            <person name="de Andrade N.C."/>
            <person name="Paes H.C."/>
            <person name="Nicola A.M."/>
            <person name="Albuquerque P."/>
            <person name="Gerber A.L."/>
            <person name="Martins V.P."/>
            <person name="Peconick L.D."/>
            <person name="Neto A.V."/>
            <person name="Chaucanez C.B."/>
            <person name="Silva P.A."/>
            <person name="Cunha O.L."/>
            <person name="de Oliveira F.F."/>
            <person name="dos Santos T.C."/>
            <person name="Barros A.L."/>
            <person name="Soares M.A."/>
            <person name="de Oliveira L.M."/>
            <person name="Marini M.M."/>
            <person name="Villalobos-Duno H."/>
            <person name="Cunha M.M."/>
            <person name="de Hoog S."/>
            <person name="da Silveira J.F."/>
            <person name="Henrissat B."/>
            <person name="Nino-Vega G.A."/>
            <person name="Cisalpino P.S."/>
            <person name="Mora-Montes H.M."/>
            <person name="Almeida S.R."/>
            <person name="Stajich J.E."/>
            <person name="Lopes-Bezerra L.M."/>
            <person name="Vasconcelos A.T."/>
            <person name="Felipe M.S."/>
        </authorList>
    </citation>
    <scope>NUCLEOTIDE SEQUENCE [LARGE SCALE GENOMIC DNA]</scope>
    <source>
        <strain evidence="2 3">5110</strain>
    </source>
</reference>
<dbReference type="Proteomes" id="UP000031575">
    <property type="component" value="Unassembled WGS sequence"/>
</dbReference>
<name>A0A0C2J272_9PEZI</name>
<feature type="signal peptide" evidence="1">
    <location>
        <begin position="1"/>
        <end position="17"/>
    </location>
</feature>
<comment type="caution">
    <text evidence="2">The sequence shown here is derived from an EMBL/GenBank/DDBJ whole genome shotgun (WGS) entry which is preliminary data.</text>
</comment>
<sequence length="237" mass="25268">MHRPVFVGLALAGAAVAVEPSCTTVKCVFDDPTATPAITAYPATLIFSSHDTVLTSSYDFAAPGGDVASAADGGNTTDYQNMVTVEAQATSPASFPATVVQVAVTTHELVHGTAPSRVTAAPSVETHSSTWILHAPQPTDLPRHDQGLCGNCTQPATWAPAASCVAQNQTTGCVRQCAQRDGLWYCFRQDDWYEENVMGRVCWWLNPFYGTTEFKMLGTPCVDGDRHVDCAACETYG</sequence>
<dbReference type="HOGENOM" id="CLU_1171265_0_0_1"/>
<organism evidence="2 3">
    <name type="scientific">Sporothrix brasiliensis 5110</name>
    <dbReference type="NCBI Taxonomy" id="1398154"/>
    <lineage>
        <taxon>Eukaryota</taxon>
        <taxon>Fungi</taxon>
        <taxon>Dikarya</taxon>
        <taxon>Ascomycota</taxon>
        <taxon>Pezizomycotina</taxon>
        <taxon>Sordariomycetes</taxon>
        <taxon>Sordariomycetidae</taxon>
        <taxon>Ophiostomatales</taxon>
        <taxon>Ophiostomataceae</taxon>
        <taxon>Sporothrix</taxon>
    </lineage>
</organism>
<accession>A0A0C2J272</accession>
<dbReference type="GeneID" id="63675235"/>
<feature type="chain" id="PRO_5002150807" evidence="1">
    <location>
        <begin position="18"/>
        <end position="237"/>
    </location>
</feature>
<dbReference type="VEuPathDB" id="FungiDB:SPBR_02005"/>
<proteinExistence type="predicted"/>
<dbReference type="OrthoDB" id="5181083at2759"/>
<dbReference type="RefSeq" id="XP_040619177.1">
    <property type="nucleotide sequence ID" value="XM_040760314.1"/>
</dbReference>
<keyword evidence="1" id="KW-0732">Signal</keyword>
<gene>
    <name evidence="2" type="ORF">SPBR_02005</name>
</gene>
<evidence type="ECO:0000313" key="3">
    <source>
        <dbReference type="Proteomes" id="UP000031575"/>
    </source>
</evidence>
<protein>
    <submittedName>
        <fullName evidence="2">Uncharacterized protein</fullName>
    </submittedName>
</protein>
<dbReference type="AlphaFoldDB" id="A0A0C2J272"/>
<keyword evidence="3" id="KW-1185">Reference proteome</keyword>
<dbReference type="EMBL" id="AWTV01000007">
    <property type="protein sequence ID" value="KIH91167.1"/>
    <property type="molecule type" value="Genomic_DNA"/>
</dbReference>
<evidence type="ECO:0000313" key="2">
    <source>
        <dbReference type="EMBL" id="KIH91167.1"/>
    </source>
</evidence>
<evidence type="ECO:0000256" key="1">
    <source>
        <dbReference type="SAM" id="SignalP"/>
    </source>
</evidence>